<protein>
    <recommendedName>
        <fullName evidence="2">DUF5709 domain-containing protein</fullName>
    </recommendedName>
</protein>
<evidence type="ECO:0000313" key="4">
    <source>
        <dbReference type="Proteomes" id="UP000216063"/>
    </source>
</evidence>
<dbReference type="RefSeq" id="WP_094482746.1">
    <property type="nucleotide sequence ID" value="NZ_NOZR01000018.1"/>
</dbReference>
<dbReference type="OrthoDB" id="3212066at2"/>
<dbReference type="EMBL" id="NOZR01000018">
    <property type="protein sequence ID" value="OYN77101.1"/>
    <property type="molecule type" value="Genomic_DNA"/>
</dbReference>
<dbReference type="InterPro" id="IPR043763">
    <property type="entry name" value="DUF5709"/>
</dbReference>
<organism evidence="3 4">
    <name type="scientific">Mycolicibacterium sphagni</name>
    <dbReference type="NCBI Taxonomy" id="1786"/>
    <lineage>
        <taxon>Bacteria</taxon>
        <taxon>Bacillati</taxon>
        <taxon>Actinomycetota</taxon>
        <taxon>Actinomycetes</taxon>
        <taxon>Mycobacteriales</taxon>
        <taxon>Mycobacteriaceae</taxon>
        <taxon>Mycolicibacterium</taxon>
    </lineage>
</organism>
<gene>
    <name evidence="3" type="ORF">CG716_19865</name>
</gene>
<name>A0A255DEN6_9MYCO</name>
<feature type="region of interest" description="Disordered" evidence="1">
    <location>
        <begin position="78"/>
        <end position="121"/>
    </location>
</feature>
<feature type="compositionally biased region" description="Acidic residues" evidence="1">
    <location>
        <begin position="81"/>
        <end position="98"/>
    </location>
</feature>
<reference evidence="3 4" key="1">
    <citation type="submission" date="2017-07" db="EMBL/GenBank/DDBJ databases">
        <title>The new phylogeny of genus Mycobacterium.</title>
        <authorList>
            <person name="Tortoli E."/>
            <person name="Trovato A."/>
            <person name="Cirillo D.M."/>
        </authorList>
    </citation>
    <scope>NUCLEOTIDE SEQUENCE [LARGE SCALE GENOMIC DNA]</scope>
    <source>
        <strain evidence="3 4">ATCC 33027</strain>
    </source>
</reference>
<keyword evidence="4" id="KW-1185">Reference proteome</keyword>
<accession>A0A255DEN6</accession>
<comment type="caution">
    <text evidence="3">The sequence shown here is derived from an EMBL/GenBank/DDBJ whole genome shotgun (WGS) entry which is preliminary data.</text>
</comment>
<dbReference type="Pfam" id="PF18970">
    <property type="entry name" value="DUF5709"/>
    <property type="match status" value="1"/>
</dbReference>
<dbReference type="Proteomes" id="UP000216063">
    <property type="component" value="Unassembled WGS sequence"/>
</dbReference>
<evidence type="ECO:0000313" key="3">
    <source>
        <dbReference type="EMBL" id="OYN77101.1"/>
    </source>
</evidence>
<evidence type="ECO:0000256" key="1">
    <source>
        <dbReference type="SAM" id="MobiDB-lite"/>
    </source>
</evidence>
<evidence type="ECO:0000259" key="2">
    <source>
        <dbReference type="Pfam" id="PF18970"/>
    </source>
</evidence>
<proteinExistence type="predicted"/>
<dbReference type="AlphaFoldDB" id="A0A255DEN6"/>
<feature type="compositionally biased region" description="Acidic residues" evidence="1">
    <location>
        <begin position="1"/>
        <end position="19"/>
    </location>
</feature>
<feature type="region of interest" description="Disordered" evidence="1">
    <location>
        <begin position="1"/>
        <end position="58"/>
    </location>
</feature>
<sequence>MSTWDDSTDTGEYSIDDDNQLQPEDTLVDRGVDDILDEGISPPERPYARTNLDHPGPETLDELLAEEEPDPVARLNNVLDELNDDGSEQESEFPEDDEVGRARSGRLVASNEGFGEDDDSELFASDVGIDGGAASAEEAAMHVIDDEDED</sequence>
<feature type="domain" description="DUF5709" evidence="2">
    <location>
        <begin position="98"/>
        <end position="146"/>
    </location>
</feature>